<name>A0A9N9GJX4_FUNMO</name>
<accession>A0A9N9GJX4</accession>
<organism evidence="1 2">
    <name type="scientific">Funneliformis mosseae</name>
    <name type="common">Endomycorrhizal fungus</name>
    <name type="synonym">Glomus mosseae</name>
    <dbReference type="NCBI Taxonomy" id="27381"/>
    <lineage>
        <taxon>Eukaryota</taxon>
        <taxon>Fungi</taxon>
        <taxon>Fungi incertae sedis</taxon>
        <taxon>Mucoromycota</taxon>
        <taxon>Glomeromycotina</taxon>
        <taxon>Glomeromycetes</taxon>
        <taxon>Glomerales</taxon>
        <taxon>Glomeraceae</taxon>
        <taxon>Funneliformis</taxon>
    </lineage>
</organism>
<dbReference type="InterPro" id="IPR027417">
    <property type="entry name" value="P-loop_NTPase"/>
</dbReference>
<dbReference type="SUPFAM" id="SSF52540">
    <property type="entry name" value="P-loop containing nucleoside triphosphate hydrolases"/>
    <property type="match status" value="1"/>
</dbReference>
<comment type="caution">
    <text evidence="1">The sequence shown here is derived from an EMBL/GenBank/DDBJ whole genome shotgun (WGS) entry which is preliminary data.</text>
</comment>
<dbReference type="Proteomes" id="UP000789375">
    <property type="component" value="Unassembled WGS sequence"/>
</dbReference>
<dbReference type="EMBL" id="CAJVPP010002941">
    <property type="protein sequence ID" value="CAG8615975.1"/>
    <property type="molecule type" value="Genomic_DNA"/>
</dbReference>
<keyword evidence="2" id="KW-1185">Reference proteome</keyword>
<sequence>MKEREPTDVKSKIPGRHFHLPFEINETNRLGPWEILLSENTIKDIREMLYNEDFNDMQIDLPLSIETVMKKLRQISSGAWKKHDLQLDYGFSIYKESFTQHVKVWAVTASQEKIDKTLQALKRVHKVYTSEHIRRCAIQMISKNNVVLPEYFEDEGMRFTNEELDNERLLEVHQMFVTNKFIPVSKDLFKSLILSGSDFTFLVSKTEYEIINNPSSAVVFGRSGTGKTTCIVFRLLVSYLKSQLYKTPSSHSDNVYPYKRQIFITLNPILCLRVRKYFNQLQKTAKFAGEKISKAQFIALKREYSSSKELDDNNMQEEDDVKKILSEIPNSFRLLTDEHFPLFITCEKFSEMLLGTYGIDVRMLTTKQKPKLNVDYDDEEELHFRSPFAKMSNSLWASYVDYDLFINKYWLHFGDYYRKKMDCELVYSEFSIIKGTDTKVDYLSREEYRDISIRKYPTFCHCRDD</sequence>
<dbReference type="InterPro" id="IPR039904">
    <property type="entry name" value="TRANK1"/>
</dbReference>
<dbReference type="AlphaFoldDB" id="A0A9N9GJX4"/>
<feature type="non-terminal residue" evidence="1">
    <location>
        <position position="1"/>
    </location>
</feature>
<proteinExistence type="predicted"/>
<reference evidence="1" key="1">
    <citation type="submission" date="2021-06" db="EMBL/GenBank/DDBJ databases">
        <authorList>
            <person name="Kallberg Y."/>
            <person name="Tangrot J."/>
            <person name="Rosling A."/>
        </authorList>
    </citation>
    <scope>NUCLEOTIDE SEQUENCE</scope>
    <source>
        <strain evidence="1">87-6 pot B 2015</strain>
    </source>
</reference>
<evidence type="ECO:0000313" key="2">
    <source>
        <dbReference type="Proteomes" id="UP000789375"/>
    </source>
</evidence>
<protein>
    <submittedName>
        <fullName evidence="1">14896_t:CDS:1</fullName>
    </submittedName>
</protein>
<dbReference type="PANTHER" id="PTHR21529:SF4">
    <property type="entry name" value="TPR AND ANKYRIN REPEAT-CONTAINING PROTEIN 1"/>
    <property type="match status" value="1"/>
</dbReference>
<gene>
    <name evidence="1" type="ORF">FMOSSE_LOCUS9719</name>
</gene>
<evidence type="ECO:0000313" key="1">
    <source>
        <dbReference type="EMBL" id="CAG8615975.1"/>
    </source>
</evidence>
<dbReference type="PANTHER" id="PTHR21529">
    <property type="entry name" value="MAMMARY TURMOR VIRUS RECEPTOR HOMOLOG 1, 2 MTVR1, 2"/>
    <property type="match status" value="1"/>
</dbReference>